<evidence type="ECO:0000256" key="2">
    <source>
        <dbReference type="ARBA" id="ARBA00007225"/>
    </source>
</evidence>
<comment type="caution">
    <text evidence="7">The sequence shown here is derived from an EMBL/GenBank/DDBJ whole genome shotgun (WGS) entry which is preliminary data.</text>
</comment>
<dbReference type="PANTHER" id="PTHR12994">
    <property type="entry name" value="SECERNIN"/>
    <property type="match status" value="1"/>
</dbReference>
<organism evidence="7 8">
    <name type="scientific">Philodulcilactobacillus myokoensis</name>
    <dbReference type="NCBI Taxonomy" id="2929573"/>
    <lineage>
        <taxon>Bacteria</taxon>
        <taxon>Bacillati</taxon>
        <taxon>Bacillota</taxon>
        <taxon>Bacilli</taxon>
        <taxon>Lactobacillales</taxon>
        <taxon>Lactobacillaceae</taxon>
        <taxon>Philodulcilactobacillus</taxon>
    </lineage>
</organism>
<dbReference type="GO" id="GO:0070004">
    <property type="term" value="F:cysteine-type exopeptidase activity"/>
    <property type="evidence" value="ECO:0007669"/>
    <property type="project" value="InterPro"/>
</dbReference>
<reference evidence="7" key="1">
    <citation type="submission" date="2022-07" db="EMBL/GenBank/DDBJ databases">
        <authorList>
            <person name="Kouya T."/>
            <person name="Ishiyama Y."/>
        </authorList>
    </citation>
    <scope>NUCLEOTIDE SEQUENCE</scope>
    <source>
        <strain evidence="7">WR16-4</strain>
    </source>
</reference>
<accession>A0A9W6B1C3</accession>
<dbReference type="Proteomes" id="UP001144204">
    <property type="component" value="Unassembled WGS sequence"/>
</dbReference>
<protein>
    <recommendedName>
        <fullName evidence="6">Dipeptidase</fullName>
        <ecNumber evidence="6">3.4.-.-</ecNumber>
    </recommendedName>
</protein>
<dbReference type="AlphaFoldDB" id="A0A9W6B1C3"/>
<dbReference type="Gene3D" id="3.60.60.10">
    <property type="entry name" value="Penicillin V Acylase, Chain A"/>
    <property type="match status" value="1"/>
</dbReference>
<dbReference type="InterPro" id="IPR047804">
    <property type="entry name" value="C69_dipept_A-like"/>
</dbReference>
<gene>
    <name evidence="7" type="primary">pepD1</name>
    <name evidence="7" type="ORF">WR164_02980</name>
</gene>
<dbReference type="EMBL" id="BRPL01000002">
    <property type="protein sequence ID" value="GLB46319.1"/>
    <property type="molecule type" value="Genomic_DNA"/>
</dbReference>
<evidence type="ECO:0000256" key="3">
    <source>
        <dbReference type="ARBA" id="ARBA00022670"/>
    </source>
</evidence>
<dbReference type="GO" id="GO:0006508">
    <property type="term" value="P:proteolysis"/>
    <property type="evidence" value="ECO:0007669"/>
    <property type="project" value="UniProtKB-KW"/>
</dbReference>
<name>A0A9W6B1C3_9LACO</name>
<keyword evidence="4 6" id="KW-0378">Hydrolase</keyword>
<comment type="similarity">
    <text evidence="2 6">Belongs to the peptidase C69 family.</text>
</comment>
<dbReference type="NCBIfam" id="NF033678">
    <property type="entry name" value="C69_fam_dipept"/>
    <property type="match status" value="1"/>
</dbReference>
<evidence type="ECO:0000256" key="4">
    <source>
        <dbReference type="ARBA" id="ARBA00022801"/>
    </source>
</evidence>
<evidence type="ECO:0000256" key="1">
    <source>
        <dbReference type="ARBA" id="ARBA00001670"/>
    </source>
</evidence>
<dbReference type="GO" id="GO:0016805">
    <property type="term" value="F:dipeptidase activity"/>
    <property type="evidence" value="ECO:0007669"/>
    <property type="project" value="UniProtKB-KW"/>
</dbReference>
<reference evidence="7" key="2">
    <citation type="journal article" date="2023" name="PLoS ONE">
        <title>Philodulcilactobacillus myokoensis gen. nov., sp. nov., a fructophilic, acidophilic, and agar-phobic lactic acid bacterium isolated from fermented vegetable extracts.</title>
        <authorList>
            <person name="Kouya T."/>
            <person name="Ishiyama Y."/>
            <person name="Ohashi S."/>
            <person name="Kumakubo R."/>
            <person name="Yamazaki T."/>
            <person name="Otaki T."/>
        </authorList>
    </citation>
    <scope>NUCLEOTIDE SEQUENCE</scope>
    <source>
        <strain evidence="7">WR16-4</strain>
    </source>
</reference>
<evidence type="ECO:0000313" key="7">
    <source>
        <dbReference type="EMBL" id="GLB46319.1"/>
    </source>
</evidence>
<dbReference type="RefSeq" id="WP_286135779.1">
    <property type="nucleotide sequence ID" value="NZ_BRPL01000002.1"/>
</dbReference>
<sequence length="471" mass="53491">MKKSLSCTSILIGKNATADGSTIVARNEDGYAPVGPKQFVVRPAKDQKNAYFVSHETGVKIPLPDHAYRYTAEPSVADHPVYEEAGINEKNVAMSATETTFTNQRFLGFDPLVDDGVNEECMVTVVLPYINSALEGVKRFGHLIEKYGTGQSNGIAFSDHNEIWYLETAGGHHWAAVRIPDDAYAVAPNQINIQEIKFDDPDHYLTDPDLKNFVEKYHLNNDPKHFNFRNIAGTHTEADAHYNTPRAWYGQKLFTPDVQQEPTSQNIPFLQHANRKLAVEDVEYFLSSHYQQTPYDPFTHANELKKQTFRSIALDRNQISHILQIRNDVDPKYAALEWMAMGFLAYSPYVPFYANINQTPFNYQKTGNDFDINSAYWMYKLVAVLAEPHYHAFINDINAYREACQSYALNRIKTVDAIAKKLDGKELTEKLTNESIITSDKITRDTNKLIDRLVKGSLNRSKITFESGDNL</sequence>
<evidence type="ECO:0000256" key="6">
    <source>
        <dbReference type="RuleBase" id="RU364089"/>
    </source>
</evidence>
<proteinExistence type="inferred from homology"/>
<comment type="catalytic activity">
    <reaction evidence="1">
        <text>an L-aminoacyl-L-amino acid + H2O = 2 an L-alpha-amino acid</text>
        <dbReference type="Rhea" id="RHEA:48940"/>
        <dbReference type="ChEBI" id="CHEBI:15377"/>
        <dbReference type="ChEBI" id="CHEBI:59869"/>
        <dbReference type="ChEBI" id="CHEBI:77460"/>
        <dbReference type="EC" id="3.4.13.19"/>
    </reaction>
</comment>
<dbReference type="InterPro" id="IPR005322">
    <property type="entry name" value="Peptidase_C69"/>
</dbReference>
<keyword evidence="3 6" id="KW-0645">Protease</keyword>
<dbReference type="Pfam" id="PF03577">
    <property type="entry name" value="Peptidase_C69"/>
    <property type="match status" value="1"/>
</dbReference>
<dbReference type="PANTHER" id="PTHR12994:SF17">
    <property type="entry name" value="LD30995P"/>
    <property type="match status" value="1"/>
</dbReference>
<evidence type="ECO:0000313" key="8">
    <source>
        <dbReference type="Proteomes" id="UP001144204"/>
    </source>
</evidence>
<keyword evidence="8" id="KW-1185">Reference proteome</keyword>
<keyword evidence="5 6" id="KW-0224">Dipeptidase</keyword>
<dbReference type="EC" id="3.4.-.-" evidence="6"/>
<evidence type="ECO:0000256" key="5">
    <source>
        <dbReference type="ARBA" id="ARBA00022997"/>
    </source>
</evidence>